<dbReference type="Pfam" id="PF00497">
    <property type="entry name" value="SBP_bac_3"/>
    <property type="match status" value="1"/>
</dbReference>
<evidence type="ECO:0000313" key="6">
    <source>
        <dbReference type="EMBL" id="MBY6274913.1"/>
    </source>
</evidence>
<dbReference type="SUPFAM" id="SSF53850">
    <property type="entry name" value="Periplasmic binding protein-like II"/>
    <property type="match status" value="1"/>
</dbReference>
<dbReference type="PANTHER" id="PTHR35936:SF17">
    <property type="entry name" value="ARGININE-BINDING EXTRACELLULAR PROTEIN ARTP"/>
    <property type="match status" value="1"/>
</dbReference>
<dbReference type="Gene3D" id="3.40.190.10">
    <property type="entry name" value="Periplasmic binding protein-like II"/>
    <property type="match status" value="2"/>
</dbReference>
<evidence type="ECO:0000256" key="3">
    <source>
        <dbReference type="SAM" id="SignalP"/>
    </source>
</evidence>
<dbReference type="SMART" id="SM00079">
    <property type="entry name" value="PBPe"/>
    <property type="match status" value="1"/>
</dbReference>
<feature type="domain" description="Solute-binding protein family 3/N-terminal" evidence="4">
    <location>
        <begin position="62"/>
        <end position="283"/>
    </location>
</feature>
<accession>A0A953LF54</accession>
<protein>
    <submittedName>
        <fullName evidence="6">Basic amino acid ABC transporter substrate-binding protein</fullName>
    </submittedName>
</protein>
<name>A0A953LF54_SYMTR</name>
<evidence type="ECO:0000259" key="4">
    <source>
        <dbReference type="SMART" id="SM00062"/>
    </source>
</evidence>
<evidence type="ECO:0000256" key="2">
    <source>
        <dbReference type="SAM" id="MobiDB-lite"/>
    </source>
</evidence>
<proteinExistence type="predicted"/>
<dbReference type="PROSITE" id="PS51257">
    <property type="entry name" value="PROKAR_LIPOPROTEIN"/>
    <property type="match status" value="1"/>
</dbReference>
<reference evidence="6" key="1">
    <citation type="submission" date="2017-11" db="EMBL/GenBank/DDBJ databases">
        <title>Three new genomes from thermophilic consortium.</title>
        <authorList>
            <person name="Quaggio R."/>
            <person name="Amgarten D."/>
            <person name="Setubal J.C."/>
        </authorList>
    </citation>
    <scope>NUCLEOTIDE SEQUENCE</scope>
    <source>
        <strain evidence="6">ZCTH01-B2</strain>
    </source>
</reference>
<evidence type="ECO:0000259" key="5">
    <source>
        <dbReference type="SMART" id="SM00079"/>
    </source>
</evidence>
<dbReference type="SMART" id="SM00062">
    <property type="entry name" value="PBPb"/>
    <property type="match status" value="1"/>
</dbReference>
<gene>
    <name evidence="6" type="ORF">CWE10_01645</name>
</gene>
<organism evidence="6 7">
    <name type="scientific">Symbiobacterium thermophilum</name>
    <dbReference type="NCBI Taxonomy" id="2734"/>
    <lineage>
        <taxon>Bacteria</taxon>
        <taxon>Bacillati</taxon>
        <taxon>Bacillota</taxon>
        <taxon>Clostridia</taxon>
        <taxon>Eubacteriales</taxon>
        <taxon>Symbiobacteriaceae</taxon>
        <taxon>Symbiobacterium</taxon>
    </lineage>
</organism>
<sequence length="291" mass="31106">MMMKKTRTLALGLALSLLLAACGGVQGGGTPSGGAQQNPPSQSDQQAEAPVSRLEQIKQAGKIVVATSADYPPFEYHAIIDGKDKIVGWEMELAEAIANELGVKLEITEGIFDTLLLDLAAGKADMVISAMTITPERLESVDFSEPYWMTAQSVLIPKAAEGTIQSAEDLIGKTIGVQLGTTGEIAAKEVEGAEVRSYELFEAAVLDLVAGRVQAVVGDYAVVKNYAATRPELTVAFELTKEENAVAFRQDDDELREAVNAILAKLKEDGTIDQLIEKYEVAPPPEVKAEE</sequence>
<feature type="region of interest" description="Disordered" evidence="2">
    <location>
        <begin position="29"/>
        <end position="50"/>
    </location>
</feature>
<feature type="chain" id="PRO_5037514009" evidence="3">
    <location>
        <begin position="28"/>
        <end position="291"/>
    </location>
</feature>
<dbReference type="EMBL" id="PIUK01000007">
    <property type="protein sequence ID" value="MBY6274913.1"/>
    <property type="molecule type" value="Genomic_DNA"/>
</dbReference>
<dbReference type="GO" id="GO:0016020">
    <property type="term" value="C:membrane"/>
    <property type="evidence" value="ECO:0007669"/>
    <property type="project" value="InterPro"/>
</dbReference>
<dbReference type="AlphaFoldDB" id="A0A953LF54"/>
<keyword evidence="1 3" id="KW-0732">Signal</keyword>
<dbReference type="GO" id="GO:0015276">
    <property type="term" value="F:ligand-gated monoatomic ion channel activity"/>
    <property type="evidence" value="ECO:0007669"/>
    <property type="project" value="InterPro"/>
</dbReference>
<feature type="signal peptide" evidence="3">
    <location>
        <begin position="1"/>
        <end position="27"/>
    </location>
</feature>
<dbReference type="InterPro" id="IPR001320">
    <property type="entry name" value="Iontro_rcpt_C"/>
</dbReference>
<evidence type="ECO:0000313" key="7">
    <source>
        <dbReference type="Proteomes" id="UP000732377"/>
    </source>
</evidence>
<dbReference type="Proteomes" id="UP000732377">
    <property type="component" value="Unassembled WGS sequence"/>
</dbReference>
<dbReference type="PANTHER" id="PTHR35936">
    <property type="entry name" value="MEMBRANE-BOUND LYTIC MUREIN TRANSGLYCOSYLASE F"/>
    <property type="match status" value="1"/>
</dbReference>
<feature type="domain" description="Ionotropic glutamate receptor C-terminal" evidence="5">
    <location>
        <begin position="62"/>
        <end position="278"/>
    </location>
</feature>
<dbReference type="InterPro" id="IPR001638">
    <property type="entry name" value="Solute-binding_3/MltF_N"/>
</dbReference>
<dbReference type="CDD" id="cd13624">
    <property type="entry name" value="PBP2_Arg_Lys_His"/>
    <property type="match status" value="1"/>
</dbReference>
<comment type="caution">
    <text evidence="6">The sequence shown here is derived from an EMBL/GenBank/DDBJ whole genome shotgun (WGS) entry which is preliminary data.</text>
</comment>
<dbReference type="OMA" id="IFATYSI"/>
<evidence type="ECO:0000256" key="1">
    <source>
        <dbReference type="ARBA" id="ARBA00022729"/>
    </source>
</evidence>